<dbReference type="InterPro" id="IPR003593">
    <property type="entry name" value="AAA+_ATPase"/>
</dbReference>
<proteinExistence type="inferred from homology"/>
<dbReference type="PANTHER" id="PTHR43335">
    <property type="entry name" value="ABC TRANSPORTER, ATP-BINDING PROTEIN"/>
    <property type="match status" value="1"/>
</dbReference>
<keyword evidence="3" id="KW-0547">Nucleotide-binding</keyword>
<dbReference type="InterPro" id="IPR027417">
    <property type="entry name" value="P-loop_NTPase"/>
</dbReference>
<keyword evidence="4 6" id="KW-0067">ATP-binding</keyword>
<comment type="caution">
    <text evidence="6">The sequence shown here is derived from an EMBL/GenBank/DDBJ whole genome shotgun (WGS) entry which is preliminary data.</text>
</comment>
<dbReference type="SUPFAM" id="SSF52540">
    <property type="entry name" value="P-loop containing nucleoside triphosphate hydrolases"/>
    <property type="match status" value="1"/>
</dbReference>
<evidence type="ECO:0000313" key="6">
    <source>
        <dbReference type="EMBL" id="PCR92101.1"/>
    </source>
</evidence>
<dbReference type="AlphaFoldDB" id="A0A2A5QZ47"/>
<evidence type="ECO:0000256" key="3">
    <source>
        <dbReference type="ARBA" id="ARBA00022741"/>
    </source>
</evidence>
<feature type="domain" description="ABC transporter" evidence="5">
    <location>
        <begin position="11"/>
        <end position="236"/>
    </location>
</feature>
<dbReference type="PANTHER" id="PTHR43335:SF4">
    <property type="entry name" value="ABC TRANSPORTER, ATP-BINDING PROTEIN"/>
    <property type="match status" value="1"/>
</dbReference>
<evidence type="ECO:0000259" key="5">
    <source>
        <dbReference type="PROSITE" id="PS50893"/>
    </source>
</evidence>
<comment type="similarity">
    <text evidence="1">Belongs to the ABC transporter superfamily.</text>
</comment>
<dbReference type="Proteomes" id="UP000219689">
    <property type="component" value="Unassembled WGS sequence"/>
</dbReference>
<keyword evidence="2" id="KW-0813">Transport</keyword>
<organism evidence="6 7">
    <name type="scientific">Natrinema ejinorense</name>
    <dbReference type="NCBI Taxonomy" id="373386"/>
    <lineage>
        <taxon>Archaea</taxon>
        <taxon>Methanobacteriati</taxon>
        <taxon>Methanobacteriota</taxon>
        <taxon>Stenosarchaea group</taxon>
        <taxon>Halobacteria</taxon>
        <taxon>Halobacteriales</taxon>
        <taxon>Natrialbaceae</taxon>
        <taxon>Natrinema</taxon>
    </lineage>
</organism>
<evidence type="ECO:0000256" key="4">
    <source>
        <dbReference type="ARBA" id="ARBA00022840"/>
    </source>
</evidence>
<dbReference type="PROSITE" id="PS50893">
    <property type="entry name" value="ABC_TRANSPORTER_2"/>
    <property type="match status" value="1"/>
</dbReference>
<gene>
    <name evidence="6" type="ORF">CP557_17160</name>
</gene>
<evidence type="ECO:0000256" key="1">
    <source>
        <dbReference type="ARBA" id="ARBA00005417"/>
    </source>
</evidence>
<protein>
    <submittedName>
        <fullName evidence="6">Copper ABC transporter ATP-binding protein</fullName>
    </submittedName>
</protein>
<dbReference type="RefSeq" id="WP_097381029.1">
    <property type="nucleotide sequence ID" value="NZ_NXNI01000001.1"/>
</dbReference>
<dbReference type="InterPro" id="IPR003439">
    <property type="entry name" value="ABC_transporter-like_ATP-bd"/>
</dbReference>
<dbReference type="Gene3D" id="3.40.50.300">
    <property type="entry name" value="P-loop containing nucleotide triphosphate hydrolases"/>
    <property type="match status" value="1"/>
</dbReference>
<dbReference type="CDD" id="cd03230">
    <property type="entry name" value="ABC_DR_subfamily_A"/>
    <property type="match status" value="1"/>
</dbReference>
<accession>A0A2A5QZ47</accession>
<dbReference type="OrthoDB" id="87732at2157"/>
<dbReference type="GO" id="GO:0016887">
    <property type="term" value="F:ATP hydrolysis activity"/>
    <property type="evidence" value="ECO:0007669"/>
    <property type="project" value="InterPro"/>
</dbReference>
<dbReference type="SMART" id="SM00382">
    <property type="entry name" value="AAA"/>
    <property type="match status" value="1"/>
</dbReference>
<reference evidence="6 7" key="1">
    <citation type="submission" date="2017-09" db="EMBL/GenBank/DDBJ databases">
        <title>Genome sequences of Natrinema ejinorence JCM 13890T.</title>
        <authorList>
            <person name="Roh S.W."/>
            <person name="Kim Y.B."/>
            <person name="Kim J.Y."/>
        </authorList>
    </citation>
    <scope>NUCLEOTIDE SEQUENCE [LARGE SCALE GENOMIC DNA]</scope>
    <source>
        <strain evidence="6 7">JCM 13890</strain>
    </source>
</reference>
<dbReference type="Pfam" id="PF00005">
    <property type="entry name" value="ABC_tran"/>
    <property type="match status" value="1"/>
</dbReference>
<dbReference type="EMBL" id="NXNI01000001">
    <property type="protein sequence ID" value="PCR92101.1"/>
    <property type="molecule type" value="Genomic_DNA"/>
</dbReference>
<evidence type="ECO:0000256" key="2">
    <source>
        <dbReference type="ARBA" id="ARBA00022448"/>
    </source>
</evidence>
<name>A0A2A5QZ47_9EURY</name>
<keyword evidence="7" id="KW-1185">Reference proteome</keyword>
<evidence type="ECO:0000313" key="7">
    <source>
        <dbReference type="Proteomes" id="UP000219689"/>
    </source>
</evidence>
<dbReference type="GO" id="GO:0005524">
    <property type="term" value="F:ATP binding"/>
    <property type="evidence" value="ECO:0007669"/>
    <property type="project" value="UniProtKB-KW"/>
</dbReference>
<sequence>MTHQPPNPHAIDLDAVTRTFGDVTAVADLDLTVRRGELYGFLGPNGAGKTTTIGLLLNFLQPTRGNVRLFGHDPRDEEVAVKTRTGALPQGFTPYSRLTGREHLEFVRSVYGVDADLDRFLKRVGLLEAADRNAGAYSHGMTRRLGLAMALVGSPDLLILDEPIAGLDPEGARRVREIIREENERGVTVFVSSHQLTHVEALCDRVGILKDGRLLMQSSIADLRAELDSASSLIVTVETKPVPSSVRARVRAVDGVQDARTTGEKLIVDYSGPDTHAEIISELAESECGIADFEIERASLEDAFAAAIDSNGN</sequence>